<feature type="transmembrane region" description="Helical" evidence="12">
    <location>
        <begin position="53"/>
        <end position="78"/>
    </location>
</feature>
<evidence type="ECO:0000313" key="14">
    <source>
        <dbReference type="Proteomes" id="UP000242288"/>
    </source>
</evidence>
<dbReference type="GO" id="GO:0006099">
    <property type="term" value="P:tricarboxylic acid cycle"/>
    <property type="evidence" value="ECO:0007669"/>
    <property type="project" value="InterPro"/>
</dbReference>
<keyword evidence="5 12" id="KW-0812">Transmembrane</keyword>
<evidence type="ECO:0000256" key="6">
    <source>
        <dbReference type="ARBA" id="ARBA00022723"/>
    </source>
</evidence>
<evidence type="ECO:0000256" key="11">
    <source>
        <dbReference type="PIRSR" id="PIRSR000178-1"/>
    </source>
</evidence>
<dbReference type="PANTHER" id="PTHR41910:SF1">
    <property type="entry name" value="SUCCINATE DEHYDROGENASE HYDROPHOBIC MEMBRANE ANCHOR SUBUNIT"/>
    <property type="match status" value="1"/>
</dbReference>
<dbReference type="InterPro" id="IPR014314">
    <property type="entry name" value="Succ_DH_cytb556"/>
</dbReference>
<accession>A0A2J6WP72</accession>
<evidence type="ECO:0000313" key="13">
    <source>
        <dbReference type="EMBL" id="PMP72166.1"/>
    </source>
</evidence>
<comment type="caution">
    <text evidence="13">The sequence shown here is derived from an EMBL/GenBank/DDBJ whole genome shotgun (WGS) entry which is preliminary data.</text>
</comment>
<dbReference type="Proteomes" id="UP000242288">
    <property type="component" value="Unassembled WGS sequence"/>
</dbReference>
<proteinExistence type="inferred from homology"/>
<dbReference type="EMBL" id="PNIO01000014">
    <property type="protein sequence ID" value="PMP72166.1"/>
    <property type="molecule type" value="Genomic_DNA"/>
</dbReference>
<dbReference type="GO" id="GO:0009055">
    <property type="term" value="F:electron transfer activity"/>
    <property type="evidence" value="ECO:0007669"/>
    <property type="project" value="InterPro"/>
</dbReference>
<dbReference type="NCBIfam" id="TIGR02970">
    <property type="entry name" value="succ_dehyd_cytB"/>
    <property type="match status" value="1"/>
</dbReference>
<dbReference type="PIRSF" id="PIRSF000178">
    <property type="entry name" value="SDH_cyt_b560"/>
    <property type="match status" value="1"/>
</dbReference>
<dbReference type="SUPFAM" id="SSF81343">
    <property type="entry name" value="Fumarate reductase respiratory complex transmembrane subunits"/>
    <property type="match status" value="1"/>
</dbReference>
<keyword evidence="7 12" id="KW-1133">Transmembrane helix</keyword>
<evidence type="ECO:0000256" key="2">
    <source>
        <dbReference type="ARBA" id="ARBA00007244"/>
    </source>
</evidence>
<dbReference type="PANTHER" id="PTHR41910">
    <property type="entry name" value="SUCCINATE DEHYDROGENASE 2 MEMBRANE SUBUNIT SDHC"/>
    <property type="match status" value="1"/>
</dbReference>
<reference evidence="13 14" key="1">
    <citation type="submission" date="2018-01" db="EMBL/GenBank/DDBJ databases">
        <title>Metagenomic assembled genomes from two thermal pools in the Uzon Caldera, Kamchatka, Russia.</title>
        <authorList>
            <person name="Wilkins L."/>
            <person name="Ettinger C."/>
        </authorList>
    </citation>
    <scope>NUCLEOTIDE SEQUENCE [LARGE SCALE GENOMIC DNA]</scope>
    <source>
        <strain evidence="13">ZAV-04</strain>
    </source>
</reference>
<dbReference type="Gene3D" id="1.20.1300.10">
    <property type="entry name" value="Fumarate reductase/succinate dehydrogenase, transmembrane subunit"/>
    <property type="match status" value="1"/>
</dbReference>
<name>A0A2J6WP72_9BACT</name>
<feature type="transmembrane region" description="Helical" evidence="12">
    <location>
        <begin position="90"/>
        <end position="110"/>
    </location>
</feature>
<dbReference type="Pfam" id="PF01127">
    <property type="entry name" value="Sdh_cyt"/>
    <property type="match status" value="1"/>
</dbReference>
<sequence>MRYKWNTGSIAWLVHRVTGIILTFYLIAHIYVLSHLKDAAAYNKIMALMKNPVIKIGELVLFAVVLKHVFAGIRITLLEIGVSTKYQKQMVYAGAAFVAVLWFIGAFYFLKEVF</sequence>
<evidence type="ECO:0000256" key="7">
    <source>
        <dbReference type="ARBA" id="ARBA00022989"/>
    </source>
</evidence>
<dbReference type="GO" id="GO:0046872">
    <property type="term" value="F:metal ion binding"/>
    <property type="evidence" value="ECO:0007669"/>
    <property type="project" value="UniProtKB-KW"/>
</dbReference>
<evidence type="ECO:0000256" key="12">
    <source>
        <dbReference type="SAM" id="Phobius"/>
    </source>
</evidence>
<gene>
    <name evidence="13" type="primary">sdhC</name>
    <name evidence="13" type="ORF">C0186_01940</name>
</gene>
<dbReference type="AlphaFoldDB" id="A0A2J6WP72"/>
<comment type="subunit">
    <text evidence="10">Part of an enzyme complex containing four subunits: a flavoprotein, an iron-sulfur protein, plus two membrane-anchoring proteins, SdhC and SdhD. The complex can form homotrimers.</text>
</comment>
<feature type="transmembrane region" description="Helical" evidence="12">
    <location>
        <begin position="12"/>
        <end position="33"/>
    </location>
</feature>
<evidence type="ECO:0000256" key="3">
    <source>
        <dbReference type="ARBA" id="ARBA00020076"/>
    </source>
</evidence>
<organism evidence="13 14">
    <name type="scientific">Thermodesulfovibrio aggregans</name>
    <dbReference type="NCBI Taxonomy" id="86166"/>
    <lineage>
        <taxon>Bacteria</taxon>
        <taxon>Pseudomonadati</taxon>
        <taxon>Nitrospirota</taxon>
        <taxon>Thermodesulfovibrionia</taxon>
        <taxon>Thermodesulfovibrionales</taxon>
        <taxon>Thermodesulfovibrionaceae</taxon>
        <taxon>Thermodesulfovibrio</taxon>
    </lineage>
</organism>
<keyword evidence="9 12" id="KW-0472">Membrane</keyword>
<comment type="subcellular location">
    <subcellularLocation>
        <location evidence="1">Membrane</location>
    </subcellularLocation>
</comment>
<evidence type="ECO:0000256" key="5">
    <source>
        <dbReference type="ARBA" id="ARBA00022692"/>
    </source>
</evidence>
<keyword evidence="8 11" id="KW-0408">Iron</keyword>
<evidence type="ECO:0000256" key="9">
    <source>
        <dbReference type="ARBA" id="ARBA00023136"/>
    </source>
</evidence>
<comment type="similarity">
    <text evidence="2">Belongs to the cytochrome b560 family.</text>
</comment>
<dbReference type="InterPro" id="IPR000701">
    <property type="entry name" value="SuccDH_FuR_B_TM-su"/>
</dbReference>
<comment type="cofactor">
    <cofactor evidence="11">
        <name>heme</name>
        <dbReference type="ChEBI" id="CHEBI:30413"/>
    </cofactor>
    <text evidence="11">The heme is bound between the two transmembrane subunits.</text>
</comment>
<dbReference type="InterPro" id="IPR039023">
    <property type="entry name" value="SdhC_prok"/>
</dbReference>
<keyword evidence="6 11" id="KW-0479">Metal-binding</keyword>
<protein>
    <recommendedName>
        <fullName evidence="3">Succinate dehydrogenase cytochrome b556 subunit</fullName>
    </recommendedName>
</protein>
<evidence type="ECO:0000256" key="10">
    <source>
        <dbReference type="ARBA" id="ARBA00025912"/>
    </source>
</evidence>
<evidence type="ECO:0000256" key="4">
    <source>
        <dbReference type="ARBA" id="ARBA00022617"/>
    </source>
</evidence>
<evidence type="ECO:0000256" key="1">
    <source>
        <dbReference type="ARBA" id="ARBA00004370"/>
    </source>
</evidence>
<feature type="binding site" description="axial binding residue" evidence="11">
    <location>
        <position position="68"/>
    </location>
    <ligand>
        <name>heme</name>
        <dbReference type="ChEBI" id="CHEBI:30413"/>
        <note>ligand shared with second transmembrane subunit</note>
    </ligand>
    <ligandPart>
        <name>Fe</name>
        <dbReference type="ChEBI" id="CHEBI:18248"/>
    </ligandPart>
</feature>
<keyword evidence="4 11" id="KW-0349">Heme</keyword>
<dbReference type="InterPro" id="IPR034804">
    <property type="entry name" value="SQR/QFR_C/D"/>
</dbReference>
<dbReference type="GO" id="GO:0016020">
    <property type="term" value="C:membrane"/>
    <property type="evidence" value="ECO:0007669"/>
    <property type="project" value="UniProtKB-SubCell"/>
</dbReference>
<evidence type="ECO:0000256" key="8">
    <source>
        <dbReference type="ARBA" id="ARBA00023004"/>
    </source>
</evidence>